<evidence type="ECO:0000256" key="3">
    <source>
        <dbReference type="ARBA" id="ARBA00022692"/>
    </source>
</evidence>
<dbReference type="InterPro" id="IPR000731">
    <property type="entry name" value="SSD"/>
</dbReference>
<feature type="transmembrane region" description="Helical" evidence="6">
    <location>
        <begin position="20"/>
        <end position="41"/>
    </location>
</feature>
<dbReference type="InterPro" id="IPR050545">
    <property type="entry name" value="Mycobact_MmpL"/>
</dbReference>
<dbReference type="InterPro" id="IPR004869">
    <property type="entry name" value="MMPL_dom"/>
</dbReference>
<comment type="caution">
    <text evidence="8">The sequence shown here is derived from an EMBL/GenBank/DDBJ whole genome shotgun (WGS) entry which is preliminary data.</text>
</comment>
<feature type="transmembrane region" description="Helical" evidence="6">
    <location>
        <begin position="256"/>
        <end position="277"/>
    </location>
</feature>
<dbReference type="AlphaFoldDB" id="A0AAW9QKG5"/>
<gene>
    <name evidence="8" type="ORF">V4F39_14360</name>
</gene>
<evidence type="ECO:0000313" key="8">
    <source>
        <dbReference type="EMBL" id="MEF7615100.1"/>
    </source>
</evidence>
<sequence>MAPSKHPPPRAALRERLAHLVIGHPLAVLLAMAALTVFFAVGAMRLDARTIFSDLFPKNHPFVQVFKDHLNFGNPLTVTLMVKRVDGRDIYEADTLDKVWRLSRDIDLAPNVDHDQILSIATSKARYTVVTPDGIYSNPIMDEQLPTTPAELREIRRRVDESPGARSFLVSADARATVINATFIEEGLDYGELFAYVQKLVAEQRDARHEIHVAGFPTMTGWIYHFGDDTAKIFALTLLLMFGALALHMRNITGIVTPVVVSAVSAIWGFGLVGWLGLPVEPLLMVVPLLLIARCFSHCVQATERYYELLERVGEPREAARLSLVSLMWPGTLGIFTDVCGLLLVALAPIPAMERFALFTGFWAMNLVPTSVFLTPVLLSLLPRPRNLDHLLARGGRGGVLQSGMQRLLQGLGTLSHGRRARWSATAFALLTAASLVLMTRVQIGNPVEGSNLLHEGSQFNTAVREINRHFPGLMTLEVIFEGKGERIARQHDTLATMQRLQRCLEAGPNPPTATLSFADYALEANRVFNGGNPKWSPIDGDDASAAGAATALMAGTNAKTYLNVIDFEQKNATVSLWYANNRQPTVDAALVQARRCIAEVGPDHPGFRIRLASGAIALQQSINETVAVYHWIILGALNLVIFVGCSLAYRSLAAGALLLVPVNLANAMLTAAMVLAGMGLDVNSLPILAIGIGVGIDYGIYLLTRICEEYHGAGRDIGAAIGVSLATCGKAIFFTAGLMTLGLAPWCLSELKFLSDTGLLLMVVMLINMVLALLLVPLLVYLFKPRFLDADLSVMSEALPAPGAAGAA</sequence>
<dbReference type="Gene3D" id="1.20.1640.10">
    <property type="entry name" value="Multidrug efflux transporter AcrB transmembrane domain"/>
    <property type="match status" value="2"/>
</dbReference>
<feature type="transmembrane region" description="Helical" evidence="6">
    <location>
        <begin position="356"/>
        <end position="382"/>
    </location>
</feature>
<dbReference type="EMBL" id="JAZIBG010000028">
    <property type="protein sequence ID" value="MEF7615100.1"/>
    <property type="molecule type" value="Genomic_DNA"/>
</dbReference>
<dbReference type="PROSITE" id="PS50156">
    <property type="entry name" value="SSD"/>
    <property type="match status" value="1"/>
</dbReference>
<feature type="transmembrane region" description="Helical" evidence="6">
    <location>
        <begin position="685"/>
        <end position="705"/>
    </location>
</feature>
<organism evidence="8 9">
    <name type="scientific">Aquincola agrisoli</name>
    <dbReference type="NCBI Taxonomy" id="3119538"/>
    <lineage>
        <taxon>Bacteria</taxon>
        <taxon>Pseudomonadati</taxon>
        <taxon>Pseudomonadota</taxon>
        <taxon>Betaproteobacteria</taxon>
        <taxon>Burkholderiales</taxon>
        <taxon>Sphaerotilaceae</taxon>
        <taxon>Aquincola</taxon>
    </lineage>
</organism>
<feature type="transmembrane region" description="Helical" evidence="6">
    <location>
        <begin position="717"/>
        <end position="740"/>
    </location>
</feature>
<evidence type="ECO:0000256" key="4">
    <source>
        <dbReference type="ARBA" id="ARBA00022989"/>
    </source>
</evidence>
<evidence type="ECO:0000256" key="5">
    <source>
        <dbReference type="ARBA" id="ARBA00023136"/>
    </source>
</evidence>
<evidence type="ECO:0000256" key="1">
    <source>
        <dbReference type="ARBA" id="ARBA00004651"/>
    </source>
</evidence>
<dbReference type="Proteomes" id="UP001336250">
    <property type="component" value="Unassembled WGS sequence"/>
</dbReference>
<evidence type="ECO:0000259" key="7">
    <source>
        <dbReference type="PROSITE" id="PS50156"/>
    </source>
</evidence>
<dbReference type="RefSeq" id="WP_332290209.1">
    <property type="nucleotide sequence ID" value="NZ_JAZIBG010000028.1"/>
</dbReference>
<feature type="transmembrane region" description="Helical" evidence="6">
    <location>
        <begin position="324"/>
        <end position="350"/>
    </location>
</feature>
<feature type="transmembrane region" description="Helical" evidence="6">
    <location>
        <begin position="657"/>
        <end position="679"/>
    </location>
</feature>
<protein>
    <submittedName>
        <fullName evidence="8">MMPL family transporter</fullName>
    </submittedName>
</protein>
<evidence type="ECO:0000313" key="9">
    <source>
        <dbReference type="Proteomes" id="UP001336250"/>
    </source>
</evidence>
<evidence type="ECO:0000256" key="2">
    <source>
        <dbReference type="ARBA" id="ARBA00022475"/>
    </source>
</evidence>
<feature type="transmembrane region" description="Helical" evidence="6">
    <location>
        <begin position="629"/>
        <end position="650"/>
    </location>
</feature>
<keyword evidence="4 6" id="KW-1133">Transmembrane helix</keyword>
<accession>A0AAW9QKG5</accession>
<keyword evidence="3 6" id="KW-0812">Transmembrane</keyword>
<dbReference type="GO" id="GO:0005886">
    <property type="term" value="C:plasma membrane"/>
    <property type="evidence" value="ECO:0007669"/>
    <property type="project" value="UniProtKB-SubCell"/>
</dbReference>
<dbReference type="Pfam" id="PF03176">
    <property type="entry name" value="MMPL"/>
    <property type="match status" value="1"/>
</dbReference>
<dbReference type="SUPFAM" id="SSF82866">
    <property type="entry name" value="Multidrug efflux transporter AcrB transmembrane domain"/>
    <property type="match status" value="2"/>
</dbReference>
<reference evidence="8 9" key="1">
    <citation type="submission" date="2024-02" db="EMBL/GenBank/DDBJ databases">
        <title>Genome sequence of Aquincola sp. MAHUQ-54.</title>
        <authorList>
            <person name="Huq M.A."/>
        </authorList>
    </citation>
    <scope>NUCLEOTIDE SEQUENCE [LARGE SCALE GENOMIC DNA]</scope>
    <source>
        <strain evidence="8 9">MAHUQ-54</strain>
    </source>
</reference>
<keyword evidence="5 6" id="KW-0472">Membrane</keyword>
<dbReference type="PANTHER" id="PTHR33406">
    <property type="entry name" value="MEMBRANE PROTEIN MJ1562-RELATED"/>
    <property type="match status" value="1"/>
</dbReference>
<name>A0AAW9QKG5_9BURK</name>
<feature type="domain" description="SSD" evidence="7">
    <location>
        <begin position="256"/>
        <end position="381"/>
    </location>
</feature>
<feature type="transmembrane region" description="Helical" evidence="6">
    <location>
        <begin position="760"/>
        <end position="784"/>
    </location>
</feature>
<evidence type="ECO:0000256" key="6">
    <source>
        <dbReference type="SAM" id="Phobius"/>
    </source>
</evidence>
<dbReference type="PANTHER" id="PTHR33406:SF10">
    <property type="entry name" value="SSD DOMAIN-CONTAINING PROTEIN"/>
    <property type="match status" value="1"/>
</dbReference>
<keyword evidence="2" id="KW-1003">Cell membrane</keyword>
<keyword evidence="9" id="KW-1185">Reference proteome</keyword>
<proteinExistence type="predicted"/>
<comment type="subcellular location">
    <subcellularLocation>
        <location evidence="1">Cell membrane</location>
        <topology evidence="1">Multi-pass membrane protein</topology>
    </subcellularLocation>
</comment>